<dbReference type="PROSITE" id="PS51710">
    <property type="entry name" value="G_OBG"/>
    <property type="match status" value="1"/>
</dbReference>
<dbReference type="Gene3D" id="3.40.50.300">
    <property type="entry name" value="P-loop containing nucleotide triphosphate hydrolases"/>
    <property type="match status" value="1"/>
</dbReference>
<evidence type="ECO:0000259" key="13">
    <source>
        <dbReference type="PROSITE" id="PS51883"/>
    </source>
</evidence>
<dbReference type="Gene3D" id="2.70.210.12">
    <property type="entry name" value="GTP1/OBG domain"/>
    <property type="match status" value="1"/>
</dbReference>
<comment type="subunit">
    <text evidence="9">Monomer.</text>
</comment>
<dbReference type="PANTHER" id="PTHR11702:SF31">
    <property type="entry name" value="MITOCHONDRIAL RIBOSOME-ASSOCIATED GTPASE 2"/>
    <property type="match status" value="1"/>
</dbReference>
<comment type="function">
    <text evidence="9">An essential GTPase which binds GTP, GDP and possibly (p)ppGpp with moderate affinity, with high nucleotide exchange rates and a fairly low GTP hydrolysis rate. Plays a role in control of the cell cycle, stress response, ribosome biogenesis and in those bacteria that undergo differentiation, in morphogenesis control.</text>
</comment>
<dbReference type="SUPFAM" id="SSF82051">
    <property type="entry name" value="Obg GTP-binding protein N-terminal domain"/>
    <property type="match status" value="1"/>
</dbReference>
<dbReference type="PROSITE" id="PS51881">
    <property type="entry name" value="OCT"/>
    <property type="match status" value="1"/>
</dbReference>
<dbReference type="Pfam" id="PF01926">
    <property type="entry name" value="MMR_HSR1"/>
    <property type="match status" value="1"/>
</dbReference>
<evidence type="ECO:0000256" key="2">
    <source>
        <dbReference type="ARBA" id="ARBA00007699"/>
    </source>
</evidence>
<dbReference type="InterPro" id="IPR027417">
    <property type="entry name" value="P-loop_NTPase"/>
</dbReference>
<evidence type="ECO:0000256" key="4">
    <source>
        <dbReference type="ARBA" id="ARBA00022723"/>
    </source>
</evidence>
<evidence type="ECO:0000256" key="9">
    <source>
        <dbReference type="HAMAP-Rule" id="MF_01454"/>
    </source>
</evidence>
<dbReference type="NCBIfam" id="TIGR03595">
    <property type="entry name" value="Obg_CgtA_exten"/>
    <property type="match status" value="1"/>
</dbReference>
<dbReference type="EC" id="3.6.5.-" evidence="9"/>
<feature type="domain" description="OBG-type G" evidence="11">
    <location>
        <begin position="158"/>
        <end position="345"/>
    </location>
</feature>
<dbReference type="InterPro" id="IPR036346">
    <property type="entry name" value="GTP-bd_prot_GTP1/OBG_C_sf"/>
</dbReference>
<feature type="binding site" evidence="9">
    <location>
        <begin position="189"/>
        <end position="193"/>
    </location>
    <ligand>
        <name>GTP</name>
        <dbReference type="ChEBI" id="CHEBI:37565"/>
    </ligand>
</feature>
<dbReference type="SUPFAM" id="SSF102741">
    <property type="entry name" value="Obg GTP-binding protein C-terminal domain"/>
    <property type="match status" value="1"/>
</dbReference>
<dbReference type="AlphaFoldDB" id="A0A2M8QG12"/>
<dbReference type="FunFam" id="2.70.210.12:FF:000001">
    <property type="entry name" value="GTPase Obg"/>
    <property type="match status" value="1"/>
</dbReference>
<comment type="caution">
    <text evidence="14">The sequence shown here is derived from an EMBL/GenBank/DDBJ whole genome shotgun (WGS) entry which is preliminary data.</text>
</comment>
<dbReference type="CDD" id="cd01898">
    <property type="entry name" value="Obg"/>
    <property type="match status" value="1"/>
</dbReference>
<comment type="similarity">
    <text evidence="2 9">Belongs to the TRAFAC class OBG-HflX-like GTPase superfamily. OBG GTPase family.</text>
</comment>
<feature type="compositionally biased region" description="Gly residues" evidence="10">
    <location>
        <begin position="31"/>
        <end position="41"/>
    </location>
</feature>
<dbReference type="PRINTS" id="PR00326">
    <property type="entry name" value="GTP1OBG"/>
</dbReference>
<evidence type="ECO:0000256" key="3">
    <source>
        <dbReference type="ARBA" id="ARBA00022490"/>
    </source>
</evidence>
<keyword evidence="6 9" id="KW-0378">Hydrolase</keyword>
<feature type="region of interest" description="Disordered" evidence="10">
    <location>
        <begin position="13"/>
        <end position="41"/>
    </location>
</feature>
<evidence type="ECO:0000256" key="10">
    <source>
        <dbReference type="SAM" id="MobiDB-lite"/>
    </source>
</evidence>
<evidence type="ECO:0000313" key="14">
    <source>
        <dbReference type="EMBL" id="PJF48751.1"/>
    </source>
</evidence>
<dbReference type="Pfam" id="PF01018">
    <property type="entry name" value="GTP1_OBG"/>
    <property type="match status" value="1"/>
</dbReference>
<comment type="cofactor">
    <cofactor evidence="1 9">
        <name>Mg(2+)</name>
        <dbReference type="ChEBI" id="CHEBI:18420"/>
    </cofactor>
</comment>
<dbReference type="PANTHER" id="PTHR11702">
    <property type="entry name" value="DEVELOPMENTALLY REGULATED GTP-BINDING PROTEIN-RELATED"/>
    <property type="match status" value="1"/>
</dbReference>
<feature type="domain" description="OCT" evidence="12">
    <location>
        <begin position="359"/>
        <end position="436"/>
    </location>
</feature>
<evidence type="ECO:0000256" key="7">
    <source>
        <dbReference type="ARBA" id="ARBA00022842"/>
    </source>
</evidence>
<dbReference type="SUPFAM" id="SSF52540">
    <property type="entry name" value="P-loop containing nucleoside triphosphate hydrolases"/>
    <property type="match status" value="1"/>
</dbReference>
<feature type="binding site" evidence="9">
    <location>
        <begin position="326"/>
        <end position="328"/>
    </location>
    <ligand>
        <name>GTP</name>
        <dbReference type="ChEBI" id="CHEBI:37565"/>
    </ligand>
</feature>
<dbReference type="Pfam" id="PF09269">
    <property type="entry name" value="DUF1967"/>
    <property type="match status" value="1"/>
</dbReference>
<sequence length="437" mass="47138">MYDLATITVKAGRGGDGMMSFRREARVPRGGPDGGNGGRGGDVILVVNPRLNTLMRFQRQRQFEAEDGRNGGSQNKTGRSGRPKYIEVPPGTLVYDAETGRMLGDLTRPGQQLIVAKGGRGGRGNAMFATPTNQAPQIAENGEPGERRTLRLELKLIADIGIIGLPNAGKSTLLSALTAAKPKIADYPFTTLRPNLGVASLDDERTVVLADIPGLIEGASEGAGLGHDFLRHIERTRVLIHLLDGLSEDPLADYETVNREMAAFGHGLADKPQVVAMTKMDLPDARAAFELFVGEGRIADARGAPPDEPDAFLPAPGRPLCVLPISAATGENTRELLSRAVRVLEALPPLPAVEPEPDALPEPETSFEVVREGNGFRVISPLLERRVQITRWDLDDAVLQFQRFLERSGIGPELERLGIRPGDVVYIGDHVLEWGEG</sequence>
<evidence type="ECO:0000259" key="11">
    <source>
        <dbReference type="PROSITE" id="PS51710"/>
    </source>
</evidence>
<dbReference type="Gene3D" id="3.30.300.350">
    <property type="entry name" value="GTP-binding protein OBG, C-terminal domain"/>
    <property type="match status" value="1"/>
</dbReference>
<dbReference type="GO" id="GO:0005525">
    <property type="term" value="F:GTP binding"/>
    <property type="evidence" value="ECO:0007669"/>
    <property type="project" value="UniProtKB-UniRule"/>
</dbReference>
<protein>
    <recommendedName>
        <fullName evidence="9">GTPase Obg</fullName>
        <ecNumber evidence="9">3.6.5.-</ecNumber>
    </recommendedName>
    <alternativeName>
        <fullName evidence="9">GTP-binding protein Obg</fullName>
    </alternativeName>
</protein>
<feature type="binding site" evidence="9">
    <location>
        <position position="191"/>
    </location>
    <ligand>
        <name>Mg(2+)</name>
        <dbReference type="ChEBI" id="CHEBI:18420"/>
    </ligand>
</feature>
<reference evidence="14 15" key="1">
    <citation type="submission" date="2017-11" db="EMBL/GenBank/DDBJ databases">
        <title>Evolution of Phototrophy in the Chloroflexi Phylum Driven by Horizontal Gene Transfer.</title>
        <authorList>
            <person name="Ward L.M."/>
            <person name="Hemp J."/>
            <person name="Shih P.M."/>
            <person name="Mcglynn S.E."/>
            <person name="Fischer W."/>
        </authorList>
    </citation>
    <scope>NUCLEOTIDE SEQUENCE [LARGE SCALE GENOMIC DNA]</scope>
    <source>
        <strain evidence="14">JP3_7</strain>
    </source>
</reference>
<dbReference type="InterPro" id="IPR036726">
    <property type="entry name" value="GTP1_OBG_dom_sf"/>
</dbReference>
<name>A0A2M8QG12_9CHLR</name>
<feature type="binding site" evidence="9">
    <location>
        <begin position="278"/>
        <end position="281"/>
    </location>
    <ligand>
        <name>GTP</name>
        <dbReference type="ChEBI" id="CHEBI:37565"/>
    </ligand>
</feature>
<feature type="binding site" evidence="9">
    <location>
        <begin position="211"/>
        <end position="214"/>
    </location>
    <ligand>
        <name>GTP</name>
        <dbReference type="ChEBI" id="CHEBI:37565"/>
    </ligand>
</feature>
<evidence type="ECO:0000313" key="15">
    <source>
        <dbReference type="Proteomes" id="UP000230790"/>
    </source>
</evidence>
<dbReference type="NCBIfam" id="NF008955">
    <property type="entry name" value="PRK12297.1"/>
    <property type="match status" value="1"/>
</dbReference>
<dbReference type="InterPro" id="IPR014100">
    <property type="entry name" value="GTP-bd_Obg/CgtA"/>
</dbReference>
<dbReference type="GO" id="GO:0005737">
    <property type="term" value="C:cytoplasm"/>
    <property type="evidence" value="ECO:0007669"/>
    <property type="project" value="UniProtKB-SubCell"/>
</dbReference>
<feature type="binding site" evidence="9">
    <location>
        <begin position="164"/>
        <end position="171"/>
    </location>
    <ligand>
        <name>GTP</name>
        <dbReference type="ChEBI" id="CHEBI:37565"/>
    </ligand>
</feature>
<dbReference type="InterPro" id="IPR006073">
    <property type="entry name" value="GTP-bd"/>
</dbReference>
<dbReference type="HAMAP" id="MF_01454">
    <property type="entry name" value="GTPase_Obg"/>
    <property type="match status" value="1"/>
</dbReference>
<dbReference type="GO" id="GO:0000287">
    <property type="term" value="F:magnesium ion binding"/>
    <property type="evidence" value="ECO:0007669"/>
    <property type="project" value="InterPro"/>
</dbReference>
<keyword evidence="8 9" id="KW-0342">GTP-binding</keyword>
<dbReference type="EMBL" id="PGTN01000007">
    <property type="protein sequence ID" value="PJF48751.1"/>
    <property type="molecule type" value="Genomic_DNA"/>
</dbReference>
<dbReference type="NCBIfam" id="NF008956">
    <property type="entry name" value="PRK12299.1"/>
    <property type="match status" value="1"/>
</dbReference>
<keyword evidence="3 9" id="KW-0963">Cytoplasm</keyword>
<dbReference type="GO" id="GO:0003924">
    <property type="term" value="F:GTPase activity"/>
    <property type="evidence" value="ECO:0007669"/>
    <property type="project" value="UniProtKB-UniRule"/>
</dbReference>
<dbReference type="NCBIfam" id="TIGR02729">
    <property type="entry name" value="Obg_CgtA"/>
    <property type="match status" value="1"/>
</dbReference>
<comment type="subcellular location">
    <subcellularLocation>
        <location evidence="9">Cytoplasm</location>
    </subcellularLocation>
</comment>
<evidence type="ECO:0000256" key="8">
    <source>
        <dbReference type="ARBA" id="ARBA00023134"/>
    </source>
</evidence>
<dbReference type="InterPro" id="IPR015349">
    <property type="entry name" value="OCT_dom"/>
</dbReference>
<feature type="binding site" evidence="9">
    <location>
        <position position="171"/>
    </location>
    <ligand>
        <name>Mg(2+)</name>
        <dbReference type="ChEBI" id="CHEBI:18420"/>
    </ligand>
</feature>
<evidence type="ECO:0000256" key="6">
    <source>
        <dbReference type="ARBA" id="ARBA00022801"/>
    </source>
</evidence>
<dbReference type="InterPro" id="IPR006169">
    <property type="entry name" value="GTP1_OBG_dom"/>
</dbReference>
<evidence type="ECO:0000256" key="5">
    <source>
        <dbReference type="ARBA" id="ARBA00022741"/>
    </source>
</evidence>
<dbReference type="PROSITE" id="PS00905">
    <property type="entry name" value="GTP1_OBG"/>
    <property type="match status" value="1"/>
</dbReference>
<feature type="region of interest" description="Disordered" evidence="10">
    <location>
        <begin position="61"/>
        <end position="88"/>
    </location>
</feature>
<feature type="domain" description="Obg" evidence="13">
    <location>
        <begin position="1"/>
        <end position="157"/>
    </location>
</feature>
<organism evidence="14 15">
    <name type="scientific">Candidatus Thermofonsia Clade 3 bacterium</name>
    <dbReference type="NCBI Taxonomy" id="2364212"/>
    <lineage>
        <taxon>Bacteria</taxon>
        <taxon>Bacillati</taxon>
        <taxon>Chloroflexota</taxon>
        <taxon>Candidatus Thermofontia</taxon>
        <taxon>Candidatus Thermofonsia Clade 3</taxon>
    </lineage>
</organism>
<accession>A0A2M8QG12</accession>
<gene>
    <name evidence="9" type="primary">obg</name>
    <name evidence="14" type="ORF">CUN48_02045</name>
</gene>
<dbReference type="InterPro" id="IPR006074">
    <property type="entry name" value="GTP1-OBG_CS"/>
</dbReference>
<dbReference type="Proteomes" id="UP000230790">
    <property type="component" value="Unassembled WGS sequence"/>
</dbReference>
<dbReference type="PROSITE" id="PS51883">
    <property type="entry name" value="OBG"/>
    <property type="match status" value="1"/>
</dbReference>
<keyword evidence="4 9" id="KW-0479">Metal-binding</keyword>
<evidence type="ECO:0000256" key="1">
    <source>
        <dbReference type="ARBA" id="ARBA00001946"/>
    </source>
</evidence>
<dbReference type="InterPro" id="IPR045086">
    <property type="entry name" value="OBG_GTPase"/>
</dbReference>
<evidence type="ECO:0000259" key="12">
    <source>
        <dbReference type="PROSITE" id="PS51881"/>
    </source>
</evidence>
<dbReference type="GO" id="GO:0042254">
    <property type="term" value="P:ribosome biogenesis"/>
    <property type="evidence" value="ECO:0007669"/>
    <property type="project" value="UniProtKB-UniRule"/>
</dbReference>
<keyword evidence="7 9" id="KW-0460">Magnesium</keyword>
<dbReference type="InterPro" id="IPR031167">
    <property type="entry name" value="G_OBG"/>
</dbReference>
<proteinExistence type="inferred from homology"/>
<keyword evidence="5 9" id="KW-0547">Nucleotide-binding</keyword>